<evidence type="ECO:0000313" key="2">
    <source>
        <dbReference type="EMBL" id="CAF1636240.1"/>
    </source>
</evidence>
<dbReference type="Proteomes" id="UP000677228">
    <property type="component" value="Unassembled WGS sequence"/>
</dbReference>
<evidence type="ECO:0000313" key="5">
    <source>
        <dbReference type="Proteomes" id="UP000663829"/>
    </source>
</evidence>
<dbReference type="Proteomes" id="UP000681722">
    <property type="component" value="Unassembled WGS sequence"/>
</dbReference>
<dbReference type="EMBL" id="CAJOBC010009739">
    <property type="protein sequence ID" value="CAF3995252.1"/>
    <property type="molecule type" value="Genomic_DNA"/>
</dbReference>
<organism evidence="1 5">
    <name type="scientific">Didymodactylos carnosus</name>
    <dbReference type="NCBI Taxonomy" id="1234261"/>
    <lineage>
        <taxon>Eukaryota</taxon>
        <taxon>Metazoa</taxon>
        <taxon>Spiralia</taxon>
        <taxon>Gnathifera</taxon>
        <taxon>Rotifera</taxon>
        <taxon>Eurotatoria</taxon>
        <taxon>Bdelloidea</taxon>
        <taxon>Philodinida</taxon>
        <taxon>Philodinidae</taxon>
        <taxon>Didymodactylos</taxon>
    </lineage>
</organism>
<dbReference type="EMBL" id="CAJNOQ010009734">
    <property type="protein sequence ID" value="CAF1232628.1"/>
    <property type="molecule type" value="Genomic_DNA"/>
</dbReference>
<reference evidence="1" key="1">
    <citation type="submission" date="2021-02" db="EMBL/GenBank/DDBJ databases">
        <authorList>
            <person name="Nowell W R."/>
        </authorList>
    </citation>
    <scope>NUCLEOTIDE SEQUENCE</scope>
</reference>
<evidence type="ECO:0000313" key="1">
    <source>
        <dbReference type="EMBL" id="CAF1232628.1"/>
    </source>
</evidence>
<dbReference type="EMBL" id="CAJOBA010086943">
    <property type="protein sequence ID" value="CAF4467607.1"/>
    <property type="molecule type" value="Genomic_DNA"/>
</dbReference>
<gene>
    <name evidence="1" type="ORF">GPM918_LOCUS25251</name>
    <name evidence="2" type="ORF">OVA965_LOCUS44020</name>
    <name evidence="3" type="ORF">SRO942_LOCUS25257</name>
    <name evidence="4" type="ORF">TMI583_LOCUS46541</name>
</gene>
<comment type="caution">
    <text evidence="1">The sequence shown here is derived from an EMBL/GenBank/DDBJ whole genome shotgun (WGS) entry which is preliminary data.</text>
</comment>
<accession>A0A814YT10</accession>
<keyword evidence="5" id="KW-1185">Reference proteome</keyword>
<evidence type="ECO:0000313" key="3">
    <source>
        <dbReference type="EMBL" id="CAF3995252.1"/>
    </source>
</evidence>
<proteinExistence type="predicted"/>
<evidence type="ECO:0000313" key="4">
    <source>
        <dbReference type="EMBL" id="CAF4467607.1"/>
    </source>
</evidence>
<dbReference type="AlphaFoldDB" id="A0A814YT10"/>
<dbReference type="Proteomes" id="UP000663829">
    <property type="component" value="Unassembled WGS sequence"/>
</dbReference>
<protein>
    <submittedName>
        <fullName evidence="1">Uncharacterized protein</fullName>
    </submittedName>
</protein>
<dbReference type="Proteomes" id="UP000682733">
    <property type="component" value="Unassembled WGS sequence"/>
</dbReference>
<dbReference type="EMBL" id="CAJNOK010060708">
    <property type="protein sequence ID" value="CAF1636240.1"/>
    <property type="molecule type" value="Genomic_DNA"/>
</dbReference>
<sequence>MPNKRRHHLSVCGNAWHSLWNGNAELTLLKIHSGKIKADVLKFLNEKQFLKEKCQNICDLCVTKATEYIEEDEPQAKSPKADQQKDDEEDISSIDFENLSVNESLNIEVDKVCDALINDLLDEDQELKLYHALAVNIKNKYRSG</sequence>
<name>A0A814YT10_9BILA</name>